<dbReference type="FunFam" id="3.30.390.150:FF:000004">
    <property type="entry name" value="Gastrokine 2"/>
    <property type="match status" value="1"/>
</dbReference>
<comment type="subcellular location">
    <subcellularLocation>
        <location evidence="1">Secreted</location>
    </subcellularLocation>
</comment>
<dbReference type="OrthoDB" id="5977941at2759"/>
<keyword evidence="3" id="KW-0732">Signal</keyword>
<dbReference type="RefSeq" id="XP_025031328.1">
    <property type="nucleotide sequence ID" value="XM_025175560.1"/>
</dbReference>
<keyword evidence="4" id="KW-1015">Disulfide bond</keyword>
<keyword evidence="8" id="KW-1185">Reference proteome</keyword>
<dbReference type="Pfam" id="PF04089">
    <property type="entry name" value="BRICHOS"/>
    <property type="match status" value="1"/>
</dbReference>
<sequence>MFNASGILFHLHLSLLSGRKMNRLAVVLIVLGFFWNAAFASLQVYSIPSLNGDYIQQSVTIDNEKKIAIIHIYEGACSSDTIFDYKHGYIAMRFFSRRACFVMKMEKGYIPEIDVIGRLAYERQMMNKMISGWNVWAQYEPAKSFLGEIKEWFVFGSAIEHLCKHVPVYEVKRVEHEPHARGCIKAGIFDILRINICGSIHL</sequence>
<dbReference type="GO" id="GO:0005576">
    <property type="term" value="C:extracellular region"/>
    <property type="evidence" value="ECO:0007669"/>
    <property type="project" value="UniProtKB-SubCell"/>
</dbReference>
<evidence type="ECO:0000256" key="4">
    <source>
        <dbReference type="ARBA" id="ARBA00023157"/>
    </source>
</evidence>
<evidence type="ECO:0000313" key="8">
    <source>
        <dbReference type="Proteomes" id="UP000695026"/>
    </source>
</evidence>
<reference evidence="9" key="1">
    <citation type="submission" date="2025-08" db="UniProtKB">
        <authorList>
            <consortium name="RefSeq"/>
        </authorList>
    </citation>
    <scope>IDENTIFICATION</scope>
    <source>
        <tissue evidence="9">Liver</tissue>
    </source>
</reference>
<dbReference type="AlphaFoldDB" id="A0A9F5N6F9"/>
<evidence type="ECO:0000256" key="2">
    <source>
        <dbReference type="ARBA" id="ARBA00022525"/>
    </source>
</evidence>
<dbReference type="SMART" id="SM01039">
    <property type="entry name" value="BRICHOS"/>
    <property type="match status" value="1"/>
</dbReference>
<evidence type="ECO:0000256" key="1">
    <source>
        <dbReference type="ARBA" id="ARBA00004613"/>
    </source>
</evidence>
<dbReference type="InterPro" id="IPR051772">
    <property type="entry name" value="Gastrokine"/>
</dbReference>
<organism evidence="8 9">
    <name type="scientific">Python bivittatus</name>
    <name type="common">Burmese python</name>
    <name type="synonym">Python molurus bivittatus</name>
    <dbReference type="NCBI Taxonomy" id="176946"/>
    <lineage>
        <taxon>Eukaryota</taxon>
        <taxon>Metazoa</taxon>
        <taxon>Chordata</taxon>
        <taxon>Craniata</taxon>
        <taxon>Vertebrata</taxon>
        <taxon>Euteleostomi</taxon>
        <taxon>Lepidosauria</taxon>
        <taxon>Squamata</taxon>
        <taxon>Bifurcata</taxon>
        <taxon>Unidentata</taxon>
        <taxon>Episquamata</taxon>
        <taxon>Toxicofera</taxon>
        <taxon>Serpentes</taxon>
        <taxon>Henophidia</taxon>
        <taxon>Pythonidae</taxon>
        <taxon>Python</taxon>
    </lineage>
</organism>
<dbReference type="Proteomes" id="UP000695026">
    <property type="component" value="Unplaced"/>
</dbReference>
<evidence type="ECO:0000256" key="3">
    <source>
        <dbReference type="ARBA" id="ARBA00022729"/>
    </source>
</evidence>
<dbReference type="GeneID" id="103048426"/>
<keyword evidence="2" id="KW-0964">Secreted</keyword>
<accession>A0A9F5N6F9</accession>
<evidence type="ECO:0000259" key="7">
    <source>
        <dbReference type="PROSITE" id="PS50869"/>
    </source>
</evidence>
<evidence type="ECO:0000256" key="6">
    <source>
        <dbReference type="ARBA" id="ARBA00079996"/>
    </source>
</evidence>
<dbReference type="PROSITE" id="PS50869">
    <property type="entry name" value="BRICHOS"/>
    <property type="match status" value="1"/>
</dbReference>
<dbReference type="Gene3D" id="3.30.390.150">
    <property type="match status" value="1"/>
</dbReference>
<dbReference type="PANTHER" id="PTHR16483">
    <property type="entry name" value="GASTROKINE 1"/>
    <property type="match status" value="1"/>
</dbReference>
<evidence type="ECO:0000313" key="9">
    <source>
        <dbReference type="RefSeq" id="XP_025031328.1"/>
    </source>
</evidence>
<evidence type="ECO:0000256" key="5">
    <source>
        <dbReference type="ARBA" id="ARBA00070177"/>
    </source>
</evidence>
<protein>
    <recommendedName>
        <fullName evidence="5">Gastrokine-2</fullName>
    </recommendedName>
    <alternativeName>
        <fullName evidence="6">Blottin</fullName>
    </alternativeName>
</protein>
<feature type="domain" description="BRICHOS" evidence="7">
    <location>
        <begin position="73"/>
        <end position="171"/>
    </location>
</feature>
<gene>
    <name evidence="9" type="primary">LOC103048426</name>
</gene>
<dbReference type="OMA" id="YILKMNH"/>
<proteinExistence type="predicted"/>
<dbReference type="KEGG" id="pbi:103048426"/>
<name>A0A9F5N6F9_PYTBI</name>
<dbReference type="InterPro" id="IPR007084">
    <property type="entry name" value="BRICHOS_dom"/>
</dbReference>